<evidence type="ECO:0000259" key="1">
    <source>
        <dbReference type="Pfam" id="PF13391"/>
    </source>
</evidence>
<accession>A0A3B0W9R8</accession>
<reference evidence="3" key="1">
    <citation type="submission" date="2018-06" db="EMBL/GenBank/DDBJ databases">
        <authorList>
            <person name="Zhirakovskaya E."/>
        </authorList>
    </citation>
    <scope>NUCLEOTIDE SEQUENCE</scope>
</reference>
<gene>
    <name evidence="3" type="ORF">MNBD_CHLOROFLEXI01-3224</name>
</gene>
<proteinExistence type="predicted"/>
<evidence type="ECO:0000313" key="3">
    <source>
        <dbReference type="EMBL" id="VAW41316.1"/>
    </source>
</evidence>
<protein>
    <submittedName>
        <fullName evidence="3">Uncharacterized protein</fullName>
    </submittedName>
</protein>
<dbReference type="Pfam" id="PF13391">
    <property type="entry name" value="HNH_2"/>
    <property type="match status" value="1"/>
</dbReference>
<feature type="domain" description="Methylase-associated X1" evidence="2">
    <location>
        <begin position="47"/>
        <end position="154"/>
    </location>
</feature>
<evidence type="ECO:0000259" key="2">
    <source>
        <dbReference type="Pfam" id="PF20296"/>
    </source>
</evidence>
<feature type="domain" description="HNH nuclease" evidence="1">
    <location>
        <begin position="223"/>
        <end position="271"/>
    </location>
</feature>
<name>A0A3B0W9R8_9ZZZZ</name>
<dbReference type="AlphaFoldDB" id="A0A3B0W9R8"/>
<dbReference type="Pfam" id="PF20296">
    <property type="entry name" value="MTaX1"/>
    <property type="match status" value="1"/>
</dbReference>
<organism evidence="3">
    <name type="scientific">hydrothermal vent metagenome</name>
    <dbReference type="NCBI Taxonomy" id="652676"/>
    <lineage>
        <taxon>unclassified sequences</taxon>
        <taxon>metagenomes</taxon>
        <taxon>ecological metagenomes</taxon>
    </lineage>
</organism>
<sequence>MPRLPTPILLKSITESLAESRASAVLVSPPSKNPRRFVVQTGQNMFELWVYVWTLTHGGGAARPKNEYRIQITGITPPLEQNPSGPTIIIGYEPNLQCFAGFDLKKHHTFSTRSPSIQIPITTLRSALQDGFSFVTKGNEEIAIGFRPDQFLAYALNSELFHAQGADATAVSLLTKAAALEEISQNEIEQIPVDRQRVVQTISRFSRDSSFRRKVTVAYEQRCAVTRMQLRLIDAAHILPVGVEGSNDEVANGICLSPTYHRAYDRGLVYLDEDLIMRVNQEKEQELIRVGLAGGLENFKAYLDVNIHLPQDRNQRPSIEFIRAANRFRNIS</sequence>
<dbReference type="InterPro" id="IPR003615">
    <property type="entry name" value="HNH_nuc"/>
</dbReference>
<dbReference type="EMBL" id="UOEU01000837">
    <property type="protein sequence ID" value="VAW41316.1"/>
    <property type="molecule type" value="Genomic_DNA"/>
</dbReference>
<dbReference type="InterPro" id="IPR046894">
    <property type="entry name" value="MTaX1"/>
</dbReference>